<feature type="transmembrane region" description="Helical" evidence="2">
    <location>
        <begin position="820"/>
        <end position="837"/>
    </location>
</feature>
<feature type="transmembrane region" description="Helical" evidence="2">
    <location>
        <begin position="274"/>
        <end position="292"/>
    </location>
</feature>
<feature type="transmembrane region" description="Helical" evidence="2">
    <location>
        <begin position="165"/>
        <end position="185"/>
    </location>
</feature>
<feature type="transmembrane region" description="Helical" evidence="2">
    <location>
        <begin position="710"/>
        <end position="730"/>
    </location>
</feature>
<keyword evidence="2" id="KW-1133">Transmembrane helix</keyword>
<organism evidence="3 5">
    <name type="scientific">Cellulomonas hominis</name>
    <dbReference type="NCBI Taxonomy" id="156981"/>
    <lineage>
        <taxon>Bacteria</taxon>
        <taxon>Bacillati</taxon>
        <taxon>Actinomycetota</taxon>
        <taxon>Actinomycetes</taxon>
        <taxon>Micrococcales</taxon>
        <taxon>Cellulomonadaceae</taxon>
        <taxon>Cellulomonas</taxon>
    </lineage>
</organism>
<feature type="transmembrane region" description="Helical" evidence="2">
    <location>
        <begin position="248"/>
        <end position="267"/>
    </location>
</feature>
<feature type="transmembrane region" description="Helical" evidence="2">
    <location>
        <begin position="223"/>
        <end position="242"/>
    </location>
</feature>
<feature type="transmembrane region" description="Helical" evidence="2">
    <location>
        <begin position="1065"/>
        <end position="1087"/>
    </location>
</feature>
<feature type="transmembrane region" description="Helical" evidence="2">
    <location>
        <begin position="384"/>
        <end position="407"/>
    </location>
</feature>
<gene>
    <name evidence="3" type="ORF">CHO01_18510</name>
    <name evidence="4" type="ORF">HNR08_001408</name>
</gene>
<dbReference type="InterPro" id="IPR058062">
    <property type="entry name" value="SCO7613_C"/>
</dbReference>
<evidence type="ECO:0000313" key="6">
    <source>
        <dbReference type="Proteomes" id="UP000564629"/>
    </source>
</evidence>
<feature type="transmembrane region" description="Helical" evidence="2">
    <location>
        <begin position="908"/>
        <end position="928"/>
    </location>
</feature>
<evidence type="ECO:0000256" key="2">
    <source>
        <dbReference type="SAM" id="Phobius"/>
    </source>
</evidence>
<feature type="transmembrane region" description="Helical" evidence="2">
    <location>
        <begin position="191"/>
        <end position="211"/>
    </location>
</feature>
<accession>A0A511FBX9</accession>
<keyword evidence="2" id="KW-0812">Transmembrane</keyword>
<feature type="transmembrane region" description="Helical" evidence="2">
    <location>
        <begin position="1198"/>
        <end position="1219"/>
    </location>
</feature>
<comment type="caution">
    <text evidence="3">The sequence shown here is derived from an EMBL/GenBank/DDBJ whole genome shotgun (WGS) entry which is preliminary data.</text>
</comment>
<reference evidence="4 6" key="2">
    <citation type="submission" date="2020-08" db="EMBL/GenBank/DDBJ databases">
        <title>Sequencing the genomes of 1000 actinobacteria strains.</title>
        <authorList>
            <person name="Klenk H.-P."/>
        </authorList>
    </citation>
    <scope>NUCLEOTIDE SEQUENCE [LARGE SCALE GENOMIC DNA]</scope>
    <source>
        <strain evidence="4 6">DSM 9581</strain>
    </source>
</reference>
<keyword evidence="5" id="KW-1185">Reference proteome</keyword>
<feature type="transmembrane region" description="Helical" evidence="2">
    <location>
        <begin position="1025"/>
        <end position="1045"/>
    </location>
</feature>
<feature type="transmembrane region" description="Helical" evidence="2">
    <location>
        <begin position="985"/>
        <end position="1004"/>
    </location>
</feature>
<protein>
    <submittedName>
        <fullName evidence="3">Uncharacterized protein</fullName>
    </submittedName>
</protein>
<evidence type="ECO:0000313" key="3">
    <source>
        <dbReference type="EMBL" id="GEL46735.1"/>
    </source>
</evidence>
<feature type="transmembrane region" description="Helical" evidence="2">
    <location>
        <begin position="298"/>
        <end position="320"/>
    </location>
</feature>
<feature type="transmembrane region" description="Helical" evidence="2">
    <location>
        <begin position="1125"/>
        <end position="1146"/>
    </location>
</feature>
<evidence type="ECO:0000256" key="1">
    <source>
        <dbReference type="SAM" id="MobiDB-lite"/>
    </source>
</evidence>
<dbReference type="EMBL" id="JACHDN010000001">
    <property type="protein sequence ID" value="MBB5472672.1"/>
    <property type="molecule type" value="Genomic_DNA"/>
</dbReference>
<feature type="transmembrane region" description="Helical" evidence="2">
    <location>
        <begin position="332"/>
        <end position="352"/>
    </location>
</feature>
<feature type="transmembrane region" description="Helical" evidence="2">
    <location>
        <begin position="1321"/>
        <end position="1342"/>
    </location>
</feature>
<feature type="transmembrane region" description="Helical" evidence="2">
    <location>
        <begin position="684"/>
        <end position="704"/>
    </location>
</feature>
<name>A0A511FBX9_9CELL</name>
<feature type="transmembrane region" description="Helical" evidence="2">
    <location>
        <begin position="883"/>
        <end position="901"/>
    </location>
</feature>
<reference evidence="3 5" key="1">
    <citation type="submission" date="2019-07" db="EMBL/GenBank/DDBJ databases">
        <title>Whole genome shotgun sequence of Cellulomonas hominis NBRC 16055.</title>
        <authorList>
            <person name="Hosoyama A."/>
            <person name="Uohara A."/>
            <person name="Ohji S."/>
            <person name="Ichikawa N."/>
        </authorList>
    </citation>
    <scope>NUCLEOTIDE SEQUENCE [LARGE SCALE GENOMIC DNA]</scope>
    <source>
        <strain evidence="3 5">NBRC 16055</strain>
    </source>
</reference>
<keyword evidence="2" id="KW-0472">Membrane</keyword>
<feature type="transmembrane region" description="Helical" evidence="2">
    <location>
        <begin position="792"/>
        <end position="814"/>
    </location>
</feature>
<feature type="transmembrane region" description="Helical" evidence="2">
    <location>
        <begin position="654"/>
        <end position="672"/>
    </location>
</feature>
<feature type="transmembrane region" description="Helical" evidence="2">
    <location>
        <begin position="570"/>
        <end position="587"/>
    </location>
</feature>
<dbReference type="Proteomes" id="UP000321723">
    <property type="component" value="Unassembled WGS sequence"/>
</dbReference>
<feature type="transmembrane region" description="Helical" evidence="2">
    <location>
        <begin position="737"/>
        <end position="756"/>
    </location>
</feature>
<evidence type="ECO:0000313" key="4">
    <source>
        <dbReference type="EMBL" id="MBB5472672.1"/>
    </source>
</evidence>
<feature type="region of interest" description="Disordered" evidence="1">
    <location>
        <begin position="104"/>
        <end position="129"/>
    </location>
</feature>
<feature type="transmembrane region" description="Helical" evidence="2">
    <location>
        <begin position="961"/>
        <end position="979"/>
    </location>
</feature>
<feature type="transmembrane region" description="Helical" evidence="2">
    <location>
        <begin position="358"/>
        <end position="377"/>
    </location>
</feature>
<proteinExistence type="predicted"/>
<sequence length="1360" mass="134273">MDTTSADAARRELIDFSRCAACGATLRVARCDRCGLDLAGAEGSRIAEASRAAVRALDERQRVIDAVRAAQQARSAGAAGGVPGASTWVPGAPYGDAAPVPPVAAAQPAHAAQPSPVQPASLAPAGRPAPLPGPAAPVLPVPPYLRGPAPAPAPRAERPFDVARLFALAGAGLVAAAALVFAFFVLAEAPAARVVVLLLATAGAAAGTLVLRRTGIGGSAEAVGGLVAALAVVDAWVVAELADAPARWVVLAVLLAGVGTGLPAAGLAARVRSWTVAVLALPLVPLCVAGAVGGPWAWHLGLLAAGLVTLVRVPLGRAVAGRFERSSPALDGLLVLAAAVLLVAALAATVALPSPVRGWDSGGIAVGLLLAAAVAAVQTRSGQAAAWTSASGALTVLGAVVAAIGAVPSGGGAGPVAGAGAWTLLVALPLAGGTPTATDVLYRARVTGGWVALVLATVPGAVAGTGSTLALLGALGAPVPDLLGPAAFAEAGGSGVGPVLALAVLAGALAAIGRIPLAPVRHRPWPGAVPAGIAGVPGAGLPGSGLPGGVGGPALVPVVRPPAVVAFGRACLPAAVVLAVAAATGLLHPWSPALLVGELVLAVLLVEAARRLPSRDAGTEPPTAGAVPAAATPWRATLVAAAFAQLAFLTALSWVSRPTAALGAVAAVVLLLRTRRLVTADLRGVLVAAGAAYAGAVLAVLLGWLGWDGFGVAGGVSVALTVAAVVLTVVPRVGRDTWLAVLAVAVVPAGVAVVAVAADRTWWSAGAAAALLVLEGVLLDTRVRPVPAWLRVLAAALVVPTLAVALICAGAVLLPGSASPVLLPVVAVLAAAAAVAAPPVAGRLRRRALDVPAEHARVALEAAAAATGAVALLLAIARDSTGAGTVLVVCAILAAGGTAVARRPDRRPVWWASAALWTGVVWSALAWWEVGLVEAYTVPPALAAVVVGTLLSRRADGWRPLVQSGTALLVAPTLLLAVLGRETGLRSAVLLACAALAVGVAVLADADADPDADRAAGPAPRARALRVLTDALLGGAAVAALAGAVRSAHLAASTPQGSPAGDARLFGVALLWSLAGAVLLGAACRLLARRSADDRAALLRRWALGPALVAGTVGVLVAVRPSWAAVWTGWVVELGLLALAVLAVRADVARPRPAGPAAPDSPASPSALVLPPGWFLWLGGLAWAIGAWSTRLLRVEVFALPLGLALTAMGLVALRASLADRATPATPATPARRSAAGWPVGYEGSVATLTPGVLATLGPSMLAIWTDPMTWRAILVVVLALGFMLLGARQLLRAPLVVGAAALPVAVVSVFAAQIGRTISAGPWLLTLLAAGGLLLVLGIFAERRRAGAQDDQGAPRVLR</sequence>
<dbReference type="EMBL" id="BJVQ01000022">
    <property type="protein sequence ID" value="GEL46735.1"/>
    <property type="molecule type" value="Genomic_DNA"/>
</dbReference>
<feature type="compositionally biased region" description="Low complexity" evidence="1">
    <location>
        <begin position="104"/>
        <end position="126"/>
    </location>
</feature>
<feature type="transmembrane region" description="Helical" evidence="2">
    <location>
        <begin position="1295"/>
        <end position="1315"/>
    </location>
</feature>
<dbReference type="RefSeq" id="WP_146836944.1">
    <property type="nucleotide sequence ID" value="NZ_BJVQ01000022.1"/>
</dbReference>
<feature type="transmembrane region" description="Helical" evidence="2">
    <location>
        <begin position="1099"/>
        <end position="1119"/>
    </location>
</feature>
<feature type="transmembrane region" description="Helical" evidence="2">
    <location>
        <begin position="495"/>
        <end position="513"/>
    </location>
</feature>
<feature type="transmembrane region" description="Helical" evidence="2">
    <location>
        <begin position="1271"/>
        <end position="1288"/>
    </location>
</feature>
<dbReference type="Proteomes" id="UP000564629">
    <property type="component" value="Unassembled WGS sequence"/>
</dbReference>
<evidence type="ECO:0000313" key="5">
    <source>
        <dbReference type="Proteomes" id="UP000321723"/>
    </source>
</evidence>
<feature type="transmembrane region" description="Helical" evidence="2">
    <location>
        <begin position="858"/>
        <end position="877"/>
    </location>
</feature>
<dbReference type="NCBIfam" id="NF047321">
    <property type="entry name" value="SCO7613_CTERM"/>
    <property type="match status" value="1"/>
</dbReference>
<feature type="transmembrane region" description="Helical" evidence="2">
    <location>
        <begin position="419"/>
        <end position="438"/>
    </location>
</feature>
<dbReference type="OrthoDB" id="4830024at2"/>
<feature type="transmembrane region" description="Helical" evidence="2">
    <location>
        <begin position="1167"/>
        <end position="1186"/>
    </location>
</feature>
<feature type="transmembrane region" description="Helical" evidence="2">
    <location>
        <begin position="450"/>
        <end position="475"/>
    </location>
</feature>
<feature type="transmembrane region" description="Helical" evidence="2">
    <location>
        <begin position="762"/>
        <end position="780"/>
    </location>
</feature>